<accession>A0A8J5QIN5</accession>
<proteinExistence type="predicted"/>
<feature type="compositionally biased region" description="Polar residues" evidence="1">
    <location>
        <begin position="148"/>
        <end position="160"/>
    </location>
</feature>
<reference evidence="2 3" key="1">
    <citation type="journal article" date="2021" name="DNA Res.">
        <title>Genome analysis of Candida subhashii reveals its hybrid nature and dual mitochondrial genome conformations.</title>
        <authorList>
            <person name="Mixao V."/>
            <person name="Hegedusova E."/>
            <person name="Saus E."/>
            <person name="Pryszcz L.P."/>
            <person name="Cillingova A."/>
            <person name="Nosek J."/>
            <person name="Gabaldon T."/>
        </authorList>
    </citation>
    <scope>NUCLEOTIDE SEQUENCE [LARGE SCALE GENOMIC DNA]</scope>
    <source>
        <strain evidence="2 3">CBS 10753</strain>
    </source>
</reference>
<organism evidence="2 3">
    <name type="scientific">[Candida] subhashii</name>
    <dbReference type="NCBI Taxonomy" id="561895"/>
    <lineage>
        <taxon>Eukaryota</taxon>
        <taxon>Fungi</taxon>
        <taxon>Dikarya</taxon>
        <taxon>Ascomycota</taxon>
        <taxon>Saccharomycotina</taxon>
        <taxon>Pichiomycetes</taxon>
        <taxon>Debaryomycetaceae</taxon>
        <taxon>Spathaspora</taxon>
    </lineage>
</organism>
<dbReference type="AlphaFoldDB" id="A0A8J5QIN5"/>
<protein>
    <submittedName>
        <fullName evidence="2">Uncharacterized protein</fullName>
    </submittedName>
</protein>
<comment type="caution">
    <text evidence="2">The sequence shown here is derived from an EMBL/GenBank/DDBJ whole genome shotgun (WGS) entry which is preliminary data.</text>
</comment>
<evidence type="ECO:0000313" key="3">
    <source>
        <dbReference type="Proteomes" id="UP000694255"/>
    </source>
</evidence>
<dbReference type="GeneID" id="73467850"/>
<sequence length="205" mass="23662">MYMHYSPFSVLPNSQLPNQYDSDQQSIRFYDLTFDRRLDYNSEDDLPSPTIDIGMSFESLDKTKTGLGSFDMDSIDKYSIFGEDSDGDSAMHYLNSFMPEEKPATKPKKEEKREKQQSKNEKKGVFSRLFKAKTTNKSDSTKNDQNKSNHNTMETKSYESFTLEKKSSEKTFRSTLDGTSFVDSVKSNNSIFSIKRKPSKLKSFR</sequence>
<dbReference type="Proteomes" id="UP000694255">
    <property type="component" value="Unassembled WGS sequence"/>
</dbReference>
<keyword evidence="3" id="KW-1185">Reference proteome</keyword>
<dbReference type="RefSeq" id="XP_049265593.1">
    <property type="nucleotide sequence ID" value="XM_049404661.1"/>
</dbReference>
<name>A0A8J5QIN5_9ASCO</name>
<evidence type="ECO:0000313" key="2">
    <source>
        <dbReference type="EMBL" id="KAG7665361.1"/>
    </source>
</evidence>
<evidence type="ECO:0000256" key="1">
    <source>
        <dbReference type="SAM" id="MobiDB-lite"/>
    </source>
</evidence>
<feature type="region of interest" description="Disordered" evidence="1">
    <location>
        <begin position="99"/>
        <end position="169"/>
    </location>
</feature>
<gene>
    <name evidence="2" type="ORF">J8A68_001049</name>
</gene>
<dbReference type="EMBL" id="JAGSYN010000050">
    <property type="protein sequence ID" value="KAG7665361.1"/>
    <property type="molecule type" value="Genomic_DNA"/>
</dbReference>
<feature type="compositionally biased region" description="Basic and acidic residues" evidence="1">
    <location>
        <begin position="99"/>
        <end position="124"/>
    </location>
</feature>